<dbReference type="InterPro" id="IPR023468">
    <property type="entry name" value="Riboflavin_kinase"/>
</dbReference>
<keyword evidence="10 14" id="KW-0067">ATP-binding</keyword>
<comment type="pathway">
    <text evidence="2 14">Cofactor biosynthesis; FMN biosynthesis; FMN from riboflavin (ATP route): step 1/1.</text>
</comment>
<evidence type="ECO:0000259" key="15">
    <source>
        <dbReference type="SMART" id="SM00904"/>
    </source>
</evidence>
<feature type="domain" description="Riboflavin kinase" evidence="15">
    <location>
        <begin position="170"/>
        <end position="296"/>
    </location>
</feature>
<keyword evidence="5 14" id="KW-0808">Transferase</keyword>
<evidence type="ECO:0000256" key="5">
    <source>
        <dbReference type="ARBA" id="ARBA00022679"/>
    </source>
</evidence>
<dbReference type="NCBIfam" id="TIGR00083">
    <property type="entry name" value="ribF"/>
    <property type="match status" value="1"/>
</dbReference>
<keyword evidence="7 14" id="KW-0547">Nucleotide-binding</keyword>
<keyword evidence="8 14" id="KW-0418">Kinase</keyword>
<evidence type="ECO:0000256" key="9">
    <source>
        <dbReference type="ARBA" id="ARBA00022827"/>
    </source>
</evidence>
<comment type="caution">
    <text evidence="16">The sequence shown here is derived from an EMBL/GenBank/DDBJ whole genome shotgun (WGS) entry which is preliminary data.</text>
</comment>
<gene>
    <name evidence="16" type="primary">ribF</name>
    <name evidence="16" type="ORF">H9787_05755</name>
</gene>
<evidence type="ECO:0000256" key="10">
    <source>
        <dbReference type="ARBA" id="ARBA00022840"/>
    </source>
</evidence>
<dbReference type="InterPro" id="IPR014729">
    <property type="entry name" value="Rossmann-like_a/b/a_fold"/>
</dbReference>
<keyword evidence="9 14" id="KW-0274">FAD</keyword>
<reference evidence="16" key="2">
    <citation type="submission" date="2021-04" db="EMBL/GenBank/DDBJ databases">
        <authorList>
            <person name="Gilroy R."/>
        </authorList>
    </citation>
    <scope>NUCLEOTIDE SEQUENCE</scope>
    <source>
        <strain evidence="16">ChiBcec18-1249</strain>
    </source>
</reference>
<dbReference type="SUPFAM" id="SSF52374">
    <property type="entry name" value="Nucleotidylyl transferase"/>
    <property type="match status" value="1"/>
</dbReference>
<dbReference type="CDD" id="cd02064">
    <property type="entry name" value="FAD_synthetase_N"/>
    <property type="match status" value="1"/>
</dbReference>
<dbReference type="GO" id="GO:0006747">
    <property type="term" value="P:FAD biosynthetic process"/>
    <property type="evidence" value="ECO:0007669"/>
    <property type="project" value="UniProtKB-UniRule"/>
</dbReference>
<evidence type="ECO:0000256" key="11">
    <source>
        <dbReference type="ARBA" id="ARBA00023268"/>
    </source>
</evidence>
<dbReference type="InterPro" id="IPR002606">
    <property type="entry name" value="Riboflavin_kinase_bac"/>
</dbReference>
<accession>A0A9D2LIE1</accession>
<dbReference type="GO" id="GO:0003919">
    <property type="term" value="F:FMN adenylyltransferase activity"/>
    <property type="evidence" value="ECO:0007669"/>
    <property type="project" value="UniProtKB-UniRule"/>
</dbReference>
<keyword evidence="11" id="KW-0511">Multifunctional enzyme</keyword>
<evidence type="ECO:0000256" key="8">
    <source>
        <dbReference type="ARBA" id="ARBA00022777"/>
    </source>
</evidence>
<keyword evidence="4 14" id="KW-0288">FMN</keyword>
<dbReference type="GO" id="GO:0009398">
    <property type="term" value="P:FMN biosynthetic process"/>
    <property type="evidence" value="ECO:0007669"/>
    <property type="project" value="UniProtKB-UniRule"/>
</dbReference>
<dbReference type="AlphaFoldDB" id="A0A9D2LIE1"/>
<dbReference type="Pfam" id="PF06574">
    <property type="entry name" value="FAD_syn"/>
    <property type="match status" value="1"/>
</dbReference>
<evidence type="ECO:0000256" key="6">
    <source>
        <dbReference type="ARBA" id="ARBA00022695"/>
    </source>
</evidence>
<dbReference type="SMART" id="SM00904">
    <property type="entry name" value="Flavokinase"/>
    <property type="match status" value="1"/>
</dbReference>
<evidence type="ECO:0000313" key="17">
    <source>
        <dbReference type="Proteomes" id="UP000823824"/>
    </source>
</evidence>
<dbReference type="SUPFAM" id="SSF82114">
    <property type="entry name" value="Riboflavin kinase-like"/>
    <property type="match status" value="1"/>
</dbReference>
<evidence type="ECO:0000256" key="12">
    <source>
        <dbReference type="ARBA" id="ARBA00047880"/>
    </source>
</evidence>
<dbReference type="EC" id="2.7.1.26" evidence="14"/>
<dbReference type="PIRSF" id="PIRSF004491">
    <property type="entry name" value="FAD_Synth"/>
    <property type="match status" value="1"/>
</dbReference>
<dbReference type="GO" id="GO:0005524">
    <property type="term" value="F:ATP binding"/>
    <property type="evidence" value="ECO:0007669"/>
    <property type="project" value="UniProtKB-UniRule"/>
</dbReference>
<dbReference type="EMBL" id="DWZJ01000048">
    <property type="protein sequence ID" value="HJB13199.1"/>
    <property type="molecule type" value="Genomic_DNA"/>
</dbReference>
<evidence type="ECO:0000256" key="7">
    <source>
        <dbReference type="ARBA" id="ARBA00022741"/>
    </source>
</evidence>
<organism evidence="16 17">
    <name type="scientific">Candidatus Oscillibacter excrementigallinarum</name>
    <dbReference type="NCBI Taxonomy" id="2838716"/>
    <lineage>
        <taxon>Bacteria</taxon>
        <taxon>Bacillati</taxon>
        <taxon>Bacillota</taxon>
        <taxon>Clostridia</taxon>
        <taxon>Eubacteriales</taxon>
        <taxon>Oscillospiraceae</taxon>
        <taxon>Oscillibacter</taxon>
    </lineage>
</organism>
<evidence type="ECO:0000256" key="2">
    <source>
        <dbReference type="ARBA" id="ARBA00005201"/>
    </source>
</evidence>
<dbReference type="PANTHER" id="PTHR22749:SF6">
    <property type="entry name" value="RIBOFLAVIN KINASE"/>
    <property type="match status" value="1"/>
</dbReference>
<dbReference type="Proteomes" id="UP000823824">
    <property type="component" value="Unassembled WGS sequence"/>
</dbReference>
<comment type="catalytic activity">
    <reaction evidence="12 14">
        <text>riboflavin + ATP = FMN + ADP + H(+)</text>
        <dbReference type="Rhea" id="RHEA:14357"/>
        <dbReference type="ChEBI" id="CHEBI:15378"/>
        <dbReference type="ChEBI" id="CHEBI:30616"/>
        <dbReference type="ChEBI" id="CHEBI:57986"/>
        <dbReference type="ChEBI" id="CHEBI:58210"/>
        <dbReference type="ChEBI" id="CHEBI:456216"/>
        <dbReference type="EC" id="2.7.1.26"/>
    </reaction>
</comment>
<evidence type="ECO:0000256" key="13">
    <source>
        <dbReference type="ARBA" id="ARBA00049494"/>
    </source>
</evidence>
<evidence type="ECO:0000256" key="4">
    <source>
        <dbReference type="ARBA" id="ARBA00022643"/>
    </source>
</evidence>
<proteinExistence type="inferred from homology"/>
<protein>
    <recommendedName>
        <fullName evidence="14">Riboflavin biosynthesis protein</fullName>
    </recommendedName>
    <domain>
        <recommendedName>
            <fullName evidence="14">Riboflavin kinase</fullName>
            <ecNumber evidence="14">2.7.1.26</ecNumber>
        </recommendedName>
        <alternativeName>
            <fullName evidence="14">Flavokinase</fullName>
        </alternativeName>
    </domain>
    <domain>
        <recommendedName>
            <fullName evidence="14">FMN adenylyltransferase</fullName>
            <ecNumber evidence="14">2.7.7.2</ecNumber>
        </recommendedName>
        <alternativeName>
            <fullName evidence="14">FAD pyrophosphorylase</fullName>
        </alternativeName>
        <alternativeName>
            <fullName evidence="14">FAD synthase</fullName>
        </alternativeName>
    </domain>
</protein>
<dbReference type="GO" id="GO:0009231">
    <property type="term" value="P:riboflavin biosynthetic process"/>
    <property type="evidence" value="ECO:0007669"/>
    <property type="project" value="InterPro"/>
</dbReference>
<dbReference type="InterPro" id="IPR023465">
    <property type="entry name" value="Riboflavin_kinase_dom_sf"/>
</dbReference>
<name>A0A9D2LIE1_9FIRM</name>
<dbReference type="Pfam" id="PF01687">
    <property type="entry name" value="Flavokinase"/>
    <property type="match status" value="1"/>
</dbReference>
<comment type="similarity">
    <text evidence="14">Belongs to the ribF family.</text>
</comment>
<dbReference type="InterPro" id="IPR015865">
    <property type="entry name" value="Riboflavin_kinase_bac/euk"/>
</dbReference>
<reference evidence="16" key="1">
    <citation type="journal article" date="2021" name="PeerJ">
        <title>Extensive microbial diversity within the chicken gut microbiome revealed by metagenomics and culture.</title>
        <authorList>
            <person name="Gilroy R."/>
            <person name="Ravi A."/>
            <person name="Getino M."/>
            <person name="Pursley I."/>
            <person name="Horton D.L."/>
            <person name="Alikhan N.F."/>
            <person name="Baker D."/>
            <person name="Gharbi K."/>
            <person name="Hall N."/>
            <person name="Watson M."/>
            <person name="Adriaenssens E.M."/>
            <person name="Foster-Nyarko E."/>
            <person name="Jarju S."/>
            <person name="Secka A."/>
            <person name="Antonio M."/>
            <person name="Oren A."/>
            <person name="Chaudhuri R.R."/>
            <person name="La Ragione R."/>
            <person name="Hildebrand F."/>
            <person name="Pallen M.J."/>
        </authorList>
    </citation>
    <scope>NUCLEOTIDE SEQUENCE</scope>
    <source>
        <strain evidence="16">ChiBcec18-1249</strain>
    </source>
</reference>
<dbReference type="EC" id="2.7.7.2" evidence="14"/>
<evidence type="ECO:0000256" key="1">
    <source>
        <dbReference type="ARBA" id="ARBA00004726"/>
    </source>
</evidence>
<dbReference type="InterPro" id="IPR015864">
    <property type="entry name" value="FAD_synthase"/>
</dbReference>
<evidence type="ECO:0000256" key="3">
    <source>
        <dbReference type="ARBA" id="ARBA00022630"/>
    </source>
</evidence>
<keyword evidence="6 14" id="KW-0548">Nucleotidyltransferase</keyword>
<evidence type="ECO:0000313" key="16">
    <source>
        <dbReference type="EMBL" id="HJB13199.1"/>
    </source>
</evidence>
<keyword evidence="3 14" id="KW-0285">Flavoprotein</keyword>
<dbReference type="PANTHER" id="PTHR22749">
    <property type="entry name" value="RIBOFLAVIN KINASE/FMN ADENYLYLTRANSFERASE"/>
    <property type="match status" value="1"/>
</dbReference>
<sequence>MKERVIALGFFDGVHLGHGALLRRTAEEAARRGCTPAVFTFDRPPKEVVTGIPCPLINSPEDRRDLIRRLYGIADVLMVPFDQEMMTTPWDDYITRILVGRYHAVHLVAGHDHRFGHKNQGSPELLVQKCRELGLGCDIIPKVEVAGITVSSTYIRRLVELGQISRANRFLGHPHTLTGVVRHGRGIGSSQLLPTANLTIPPHVLVPSHGVYATRVTLEDGTGYSAVTNVGVRPTVHNGTDVTVEACLLDFQGDLYGRTLRLEFYEHLRQEVRFDSMEALRAQIQSDADATRAYFAAGVPDIPPVD</sequence>
<comment type="catalytic activity">
    <reaction evidence="13 14">
        <text>FMN + ATP + H(+) = FAD + diphosphate</text>
        <dbReference type="Rhea" id="RHEA:17237"/>
        <dbReference type="ChEBI" id="CHEBI:15378"/>
        <dbReference type="ChEBI" id="CHEBI:30616"/>
        <dbReference type="ChEBI" id="CHEBI:33019"/>
        <dbReference type="ChEBI" id="CHEBI:57692"/>
        <dbReference type="ChEBI" id="CHEBI:58210"/>
        <dbReference type="EC" id="2.7.7.2"/>
    </reaction>
</comment>
<dbReference type="GO" id="GO:0008531">
    <property type="term" value="F:riboflavin kinase activity"/>
    <property type="evidence" value="ECO:0007669"/>
    <property type="project" value="UniProtKB-UniRule"/>
</dbReference>
<comment type="pathway">
    <text evidence="1 14">Cofactor biosynthesis; FAD biosynthesis; FAD from FMN: step 1/1.</text>
</comment>
<evidence type="ECO:0000256" key="14">
    <source>
        <dbReference type="PIRNR" id="PIRNR004491"/>
    </source>
</evidence>
<dbReference type="Gene3D" id="2.40.30.30">
    <property type="entry name" value="Riboflavin kinase-like"/>
    <property type="match status" value="1"/>
</dbReference>
<dbReference type="Gene3D" id="3.40.50.620">
    <property type="entry name" value="HUPs"/>
    <property type="match status" value="1"/>
</dbReference>